<evidence type="ECO:0000313" key="1">
    <source>
        <dbReference type="EMBL" id="KAH7979076.1"/>
    </source>
</evidence>
<gene>
    <name evidence="1" type="ORF">HPB49_007973</name>
</gene>
<dbReference type="EMBL" id="CM023470">
    <property type="protein sequence ID" value="KAH7979076.1"/>
    <property type="molecule type" value="Genomic_DNA"/>
</dbReference>
<organism evidence="1 2">
    <name type="scientific">Dermacentor silvarum</name>
    <name type="common">Tick</name>
    <dbReference type="NCBI Taxonomy" id="543639"/>
    <lineage>
        <taxon>Eukaryota</taxon>
        <taxon>Metazoa</taxon>
        <taxon>Ecdysozoa</taxon>
        <taxon>Arthropoda</taxon>
        <taxon>Chelicerata</taxon>
        <taxon>Arachnida</taxon>
        <taxon>Acari</taxon>
        <taxon>Parasitiformes</taxon>
        <taxon>Ixodida</taxon>
        <taxon>Ixodoidea</taxon>
        <taxon>Ixodidae</taxon>
        <taxon>Rhipicephalinae</taxon>
        <taxon>Dermacentor</taxon>
    </lineage>
</organism>
<evidence type="ECO:0000313" key="2">
    <source>
        <dbReference type="Proteomes" id="UP000821865"/>
    </source>
</evidence>
<comment type="caution">
    <text evidence="1">The sequence shown here is derived from an EMBL/GenBank/DDBJ whole genome shotgun (WGS) entry which is preliminary data.</text>
</comment>
<name>A0ACB8DXR2_DERSI</name>
<proteinExistence type="predicted"/>
<dbReference type="Proteomes" id="UP000821865">
    <property type="component" value="Chromosome 1"/>
</dbReference>
<protein>
    <submittedName>
        <fullName evidence="1">Uncharacterized protein</fullName>
    </submittedName>
</protein>
<keyword evidence="2" id="KW-1185">Reference proteome</keyword>
<accession>A0ACB8DXR2</accession>
<sequence>MVRQMQEKLAKMKPMGSVAAAQQQARKTGLAPVAGAASDSPRRRGQQTQWKPAQTPRIRPDELVMARWAPQCKASPVVPRTLVPPCGWYGIGDVTLTIGDRQIPFHGHLKLAGEASKVVITVADTETSESLRHKLEWIDGKILYVRKLGTSNVAVVTFKGRRLPRFIHCCSENVSVRYYKKTVPACYRCGTLGHRADACPDDQRCIHCGAMVTPDDPMEHNCQPKCLICSGNHFAGSAERMGKFRKAWKSTRPQLKNGPPLHHKQGGPTYPATGVKKPQDSKQSKTGQPKPSNVQAGPTSKPPTFQAGDFLPLVSPQQKVISWAGAASQPPATTSLSPSKIEISKQLEIMQKRIATPVRENQALKATQAPPRTEPESMQTSAGLCIYVGHEELESGSDLSGYTSVSKTETVVANLEDIETRLSRLATKFEEQNNMIMEQIKLKVEHIILQQVNLAVKDAIKDLKQSLVPIFTASILQTVQNWLTPQLEEIKASIKMPAQRRRKIVHRKPANSESKGALEQPAAHQIETSMPTQAPKQAPVVRSSLTKRWRKNKFNRKLKLRIAELSMQAAECAAQLNDSNWTERCNAVARQMNSKGAWRLFRSLIDPTQTRGEAQEQLRQALHGFHGTNSELADAPCDKYLCRTLDPDKTACEYAARENRQLDAPFAIHDLKAALAKMHKRQAGSCRAAGSLRYEVHAGARRHAKKGGGFQCLYGRLTPSESALICAARCRKQILECPHWPVRLVKLMPLLGRTRGSSPWTAVDTHHSCSLGTIFVRKQPNARAIRLATESDLDKIV</sequence>
<reference evidence="1" key="1">
    <citation type="submission" date="2020-05" db="EMBL/GenBank/DDBJ databases">
        <title>Large-scale comparative analyses of tick genomes elucidate their genetic diversity and vector capacities.</title>
        <authorList>
            <person name="Jia N."/>
            <person name="Wang J."/>
            <person name="Shi W."/>
            <person name="Du L."/>
            <person name="Sun Y."/>
            <person name="Zhan W."/>
            <person name="Jiang J."/>
            <person name="Wang Q."/>
            <person name="Zhang B."/>
            <person name="Ji P."/>
            <person name="Sakyi L.B."/>
            <person name="Cui X."/>
            <person name="Yuan T."/>
            <person name="Jiang B."/>
            <person name="Yang W."/>
            <person name="Lam T.T.-Y."/>
            <person name="Chang Q."/>
            <person name="Ding S."/>
            <person name="Wang X."/>
            <person name="Zhu J."/>
            <person name="Ruan X."/>
            <person name="Zhao L."/>
            <person name="Wei J."/>
            <person name="Que T."/>
            <person name="Du C."/>
            <person name="Cheng J."/>
            <person name="Dai P."/>
            <person name="Han X."/>
            <person name="Huang E."/>
            <person name="Gao Y."/>
            <person name="Liu J."/>
            <person name="Shao H."/>
            <person name="Ye R."/>
            <person name="Li L."/>
            <person name="Wei W."/>
            <person name="Wang X."/>
            <person name="Wang C."/>
            <person name="Yang T."/>
            <person name="Huo Q."/>
            <person name="Li W."/>
            <person name="Guo W."/>
            <person name="Chen H."/>
            <person name="Zhou L."/>
            <person name="Ni X."/>
            <person name="Tian J."/>
            <person name="Zhou Y."/>
            <person name="Sheng Y."/>
            <person name="Liu T."/>
            <person name="Pan Y."/>
            <person name="Xia L."/>
            <person name="Li J."/>
            <person name="Zhao F."/>
            <person name="Cao W."/>
        </authorList>
    </citation>
    <scope>NUCLEOTIDE SEQUENCE</scope>
    <source>
        <strain evidence="1">Dsil-2018</strain>
    </source>
</reference>